<organism evidence="8 9">
    <name type="scientific">Rhodovarius crocodyli</name>
    <dbReference type="NCBI Taxonomy" id="1979269"/>
    <lineage>
        <taxon>Bacteria</taxon>
        <taxon>Pseudomonadati</taxon>
        <taxon>Pseudomonadota</taxon>
        <taxon>Alphaproteobacteria</taxon>
        <taxon>Acetobacterales</taxon>
        <taxon>Roseomonadaceae</taxon>
        <taxon>Rhodovarius</taxon>
    </lineage>
</organism>
<dbReference type="Gene3D" id="3.40.50.1220">
    <property type="entry name" value="TPP-binding domain"/>
    <property type="match status" value="1"/>
</dbReference>
<dbReference type="InterPro" id="IPR012000">
    <property type="entry name" value="Thiamin_PyroP_enz_cen_dom"/>
</dbReference>
<dbReference type="GO" id="GO:0000287">
    <property type="term" value="F:magnesium ion binding"/>
    <property type="evidence" value="ECO:0007669"/>
    <property type="project" value="InterPro"/>
</dbReference>
<dbReference type="CDD" id="cd00568">
    <property type="entry name" value="TPP_enzymes"/>
    <property type="match status" value="1"/>
</dbReference>
<evidence type="ECO:0000313" key="8">
    <source>
        <dbReference type="EMBL" id="RVT95819.1"/>
    </source>
</evidence>
<dbReference type="InterPro" id="IPR045229">
    <property type="entry name" value="TPP_enz"/>
</dbReference>
<dbReference type="GO" id="GO:0009097">
    <property type="term" value="P:isoleucine biosynthetic process"/>
    <property type="evidence" value="ECO:0007669"/>
    <property type="project" value="TreeGrafter"/>
</dbReference>
<dbReference type="SUPFAM" id="SSF52467">
    <property type="entry name" value="DHS-like NAD/FAD-binding domain"/>
    <property type="match status" value="1"/>
</dbReference>
<feature type="domain" description="Thiamine pyrophosphate enzyme TPP-binding" evidence="6">
    <location>
        <begin position="406"/>
        <end position="551"/>
    </location>
</feature>
<dbReference type="InterPro" id="IPR029035">
    <property type="entry name" value="DHS-like_NAD/FAD-binding_dom"/>
</dbReference>
<evidence type="ECO:0000313" key="9">
    <source>
        <dbReference type="Proteomes" id="UP000282957"/>
    </source>
</evidence>
<comment type="cofactor">
    <cofactor evidence="1">
        <name>thiamine diphosphate</name>
        <dbReference type="ChEBI" id="CHEBI:58937"/>
    </cofactor>
</comment>
<dbReference type="InterPro" id="IPR011766">
    <property type="entry name" value="TPP_enzyme_TPP-bd"/>
</dbReference>
<dbReference type="SUPFAM" id="SSF52518">
    <property type="entry name" value="Thiamin diphosphate-binding fold (THDP-binding)"/>
    <property type="match status" value="2"/>
</dbReference>
<evidence type="ECO:0000259" key="5">
    <source>
        <dbReference type="Pfam" id="PF00205"/>
    </source>
</evidence>
<dbReference type="OrthoDB" id="4494979at2"/>
<dbReference type="Proteomes" id="UP000282957">
    <property type="component" value="Unassembled WGS sequence"/>
</dbReference>
<dbReference type="PANTHER" id="PTHR18968">
    <property type="entry name" value="THIAMINE PYROPHOSPHATE ENZYMES"/>
    <property type="match status" value="1"/>
</dbReference>
<dbReference type="NCBIfam" id="NF004772">
    <property type="entry name" value="PRK06112.1"/>
    <property type="match status" value="1"/>
</dbReference>
<comment type="similarity">
    <text evidence="2 4">Belongs to the TPP enzyme family.</text>
</comment>
<dbReference type="EMBL" id="SACL01000005">
    <property type="protein sequence ID" value="RVT95819.1"/>
    <property type="molecule type" value="Genomic_DNA"/>
</dbReference>
<keyword evidence="9" id="KW-1185">Reference proteome</keyword>
<dbReference type="Pfam" id="PF02776">
    <property type="entry name" value="TPP_enzyme_N"/>
    <property type="match status" value="1"/>
</dbReference>
<dbReference type="PANTHER" id="PTHR18968:SF13">
    <property type="entry name" value="ACETOLACTATE SYNTHASE CATALYTIC SUBUNIT, MITOCHONDRIAL"/>
    <property type="match status" value="1"/>
</dbReference>
<protein>
    <submittedName>
        <fullName evidence="8">Acetolactate synthase catalytic subunit</fullName>
    </submittedName>
</protein>
<dbReference type="Pfam" id="PF00205">
    <property type="entry name" value="TPP_enzyme_M"/>
    <property type="match status" value="1"/>
</dbReference>
<dbReference type="InterPro" id="IPR000399">
    <property type="entry name" value="TPP-bd_CS"/>
</dbReference>
<dbReference type="PROSITE" id="PS00187">
    <property type="entry name" value="TPP_ENZYMES"/>
    <property type="match status" value="1"/>
</dbReference>
<dbReference type="GO" id="GO:0030976">
    <property type="term" value="F:thiamine pyrophosphate binding"/>
    <property type="evidence" value="ECO:0007669"/>
    <property type="project" value="InterPro"/>
</dbReference>
<evidence type="ECO:0000259" key="6">
    <source>
        <dbReference type="Pfam" id="PF02775"/>
    </source>
</evidence>
<evidence type="ECO:0000259" key="7">
    <source>
        <dbReference type="Pfam" id="PF02776"/>
    </source>
</evidence>
<evidence type="ECO:0000256" key="3">
    <source>
        <dbReference type="ARBA" id="ARBA00023052"/>
    </source>
</evidence>
<dbReference type="InterPro" id="IPR012001">
    <property type="entry name" value="Thiamin_PyroP_enz_TPP-bd_dom"/>
</dbReference>
<sequence>MANAPTANANVALRLAEAFARHGVTVTFGQSLPSAFHLAAPHAGIHQAVYRQENMGGAMADAYARISGKVGVVTAQNGPAATLLVAPLAEAMKASVPVIALVQEVTRDTTDKNAFQELDHIRMFDAVSKFTRRIDRADRLEDYVDMAFVAATSGRPGPAVLLLPADLLLEKAAAASNRRANNGSFPLDRTLADPTRIEQAAKLLAEAKNPVILSGGGVHLSFAASELAALQQDAHLPVGTTFMGKGGVAETHPLSLGVVGNTMGPGARSHFARPIIESADVVLLVGNRTNQNGTDSWKLYPRDATFIHIDPDPLEIGRNYEALRLNGDAKLTLAALREAMLRLDLSSRAAARPALEASIAQGVAEYQARVAGLLARDGSPARPERVMAELDRRLPDDAIVVADASYSSNWINLFLTARRPGQRFLTPRGLAGLGWGVPMAIGAQIAAPNSRVVCLCGDGGFGHSWAELETLRRMGIPVTVIVLNNGILGFQKHAEDMKYGDHTIACDFAEVDHAAIARACGISGVRIERGEEIGAALDAAFASNAPNLIEVLTDPEARPPFTMYHGHYPEPY</sequence>
<dbReference type="InterPro" id="IPR029061">
    <property type="entry name" value="THDP-binding"/>
</dbReference>
<dbReference type="AlphaFoldDB" id="A0A437MDU7"/>
<dbReference type="GO" id="GO:0009099">
    <property type="term" value="P:L-valine biosynthetic process"/>
    <property type="evidence" value="ECO:0007669"/>
    <property type="project" value="TreeGrafter"/>
</dbReference>
<dbReference type="Pfam" id="PF02775">
    <property type="entry name" value="TPP_enzyme_C"/>
    <property type="match status" value="1"/>
</dbReference>
<comment type="caution">
    <text evidence="8">The sequence shown here is derived from an EMBL/GenBank/DDBJ whole genome shotgun (WGS) entry which is preliminary data.</text>
</comment>
<keyword evidence="3 4" id="KW-0786">Thiamine pyrophosphate</keyword>
<accession>A0A437MDU7</accession>
<feature type="domain" description="Thiamine pyrophosphate enzyme N-terminal TPP-binding" evidence="7">
    <location>
        <begin position="11"/>
        <end position="122"/>
    </location>
</feature>
<name>A0A437MDU7_9PROT</name>
<evidence type="ECO:0000256" key="1">
    <source>
        <dbReference type="ARBA" id="ARBA00001964"/>
    </source>
</evidence>
<reference evidence="8 9" key="1">
    <citation type="submission" date="2019-01" db="EMBL/GenBank/DDBJ databases">
        <authorList>
            <person name="Chen W.-M."/>
        </authorList>
    </citation>
    <scope>NUCLEOTIDE SEQUENCE [LARGE SCALE GENOMIC DNA]</scope>
    <source>
        <strain evidence="8 9">CCP-6</strain>
    </source>
</reference>
<evidence type="ECO:0000256" key="4">
    <source>
        <dbReference type="RuleBase" id="RU362132"/>
    </source>
</evidence>
<dbReference type="CDD" id="cd07035">
    <property type="entry name" value="TPP_PYR_POX_like"/>
    <property type="match status" value="1"/>
</dbReference>
<dbReference type="GO" id="GO:0003984">
    <property type="term" value="F:acetolactate synthase activity"/>
    <property type="evidence" value="ECO:0007669"/>
    <property type="project" value="TreeGrafter"/>
</dbReference>
<feature type="domain" description="Thiamine pyrophosphate enzyme central" evidence="5">
    <location>
        <begin position="197"/>
        <end position="336"/>
    </location>
</feature>
<dbReference type="Gene3D" id="3.40.50.970">
    <property type="match status" value="2"/>
</dbReference>
<gene>
    <name evidence="8" type="ORF">EOD42_15325</name>
</gene>
<dbReference type="GO" id="GO:0050660">
    <property type="term" value="F:flavin adenine dinucleotide binding"/>
    <property type="evidence" value="ECO:0007669"/>
    <property type="project" value="TreeGrafter"/>
</dbReference>
<proteinExistence type="inferred from homology"/>
<dbReference type="GO" id="GO:0005948">
    <property type="term" value="C:acetolactate synthase complex"/>
    <property type="evidence" value="ECO:0007669"/>
    <property type="project" value="TreeGrafter"/>
</dbReference>
<evidence type="ECO:0000256" key="2">
    <source>
        <dbReference type="ARBA" id="ARBA00007812"/>
    </source>
</evidence>